<dbReference type="AlphaFoldDB" id="A0A6V7HDY0"/>
<accession>A0A6V7HDY0</accession>
<feature type="non-terminal residue" evidence="1">
    <location>
        <position position="73"/>
    </location>
</feature>
<evidence type="ECO:0000313" key="1">
    <source>
        <dbReference type="EMBL" id="CAD1478578.1"/>
    </source>
</evidence>
<organism evidence="1 2">
    <name type="scientific">Heterotrigona itama</name>
    <dbReference type="NCBI Taxonomy" id="395501"/>
    <lineage>
        <taxon>Eukaryota</taxon>
        <taxon>Metazoa</taxon>
        <taxon>Ecdysozoa</taxon>
        <taxon>Arthropoda</taxon>
        <taxon>Hexapoda</taxon>
        <taxon>Insecta</taxon>
        <taxon>Pterygota</taxon>
        <taxon>Neoptera</taxon>
        <taxon>Endopterygota</taxon>
        <taxon>Hymenoptera</taxon>
        <taxon>Apocrita</taxon>
        <taxon>Aculeata</taxon>
        <taxon>Apoidea</taxon>
        <taxon>Anthophila</taxon>
        <taxon>Apidae</taxon>
        <taxon>Heterotrigona</taxon>
    </lineage>
</organism>
<reference evidence="1" key="1">
    <citation type="submission" date="2020-07" db="EMBL/GenBank/DDBJ databases">
        <authorList>
            <person name="Nazaruddin N."/>
        </authorList>
    </citation>
    <scope>NUCLEOTIDE SEQUENCE</scope>
</reference>
<keyword evidence="2" id="KW-1185">Reference proteome</keyword>
<evidence type="ECO:0000313" key="2">
    <source>
        <dbReference type="Proteomes" id="UP000752696"/>
    </source>
</evidence>
<gene>
    <name evidence="1" type="ORF">MHI_LOCUS804018</name>
</gene>
<sequence>MIDGFAKTRRDNRISNASGRITLLALHRNPRATPNAQEKSDAAPLADIFPAKYSTRRMQYSTEKGSDVFHSNS</sequence>
<dbReference type="OrthoDB" id="7614467at2759"/>
<name>A0A6V7HDY0_9HYME</name>
<comment type="caution">
    <text evidence="1">The sequence shown here is derived from an EMBL/GenBank/DDBJ whole genome shotgun (WGS) entry which is preliminary data.</text>
</comment>
<dbReference type="EMBL" id="CAJDYZ010010854">
    <property type="protein sequence ID" value="CAD1478578.1"/>
    <property type="molecule type" value="Genomic_DNA"/>
</dbReference>
<protein>
    <submittedName>
        <fullName evidence="1">Uncharacterized protein</fullName>
    </submittedName>
</protein>
<proteinExistence type="predicted"/>
<dbReference type="Proteomes" id="UP000752696">
    <property type="component" value="Unassembled WGS sequence"/>
</dbReference>